<evidence type="ECO:0000256" key="1">
    <source>
        <dbReference type="ARBA" id="ARBA00022679"/>
    </source>
</evidence>
<sequence length="1189" mass="119063">MHASGAVMPSPSSMGFRGGGGPEWVLTDSAFHIGYRACDALVRCAASNPGVFAGVEVCAYGDFMQCLGTDPDDSYRARIDHVASIASGVTGTVAAAAAADGGGVQATRLRAAREALAKTLKGAPLLVVPVLPSRFVHVGTLPELLHHSVADGDVLAALPAAHQGVSLGTWDVAMMNGIGGGGGGGGGGGRKVSRLSVGADGVWGAGKGAGPSACELASFVSRGARIGPKSLVAHCDVGALATIGAGCLLHDVDVPRGAVVPNGCFLHAVPLRAAAATGAGIEVAPGTFGDDGAGASCWTCIVLDVHDEVKKPGKSTLCGVPVVDAASRLGLDPGPGASVWTEDEPRTTTTARVFPVCASAMEATEAALRVWGTIKGGGASEGTAPDVATLRVSIGEALRTLADHAAAAGRRDRLRARVVGAAIRQMLTRDTPVERWIERAPPLRAVRAEMDGSDVDAAVRRALALTRSAVDPNRASAAAAAATAAAGNDGGERLDRQTVLDASRVALALAAGDDVDPAAKAAAEGAAARFLRAAVCAPFASSGVLFGRGGVDASAARELPPPPTTTAISSGRAAHGVRVEYPARLNLAGGWTDTPPYSLERNGAVLHVAVLTAAAAAPAAAPAAAAAPAETAAGSEEPTADVNADADATATDAAKIDADADGGVVGRPIRVVAARLPGKPGIVRFTTEPGLGDGSEGPSSEEIRTVDALLEHDDPTLPFALHRACVALALVPHDAAAGRIDDATTTTTTTTTRRKKPKLASVIDGFLGASGFGLEIRTRVDLPRGSGLGTSSILALAVMHALHELSTGCEWKPNGREDDEDDESDAFLASVFAATTATTTSTTATTATTTSTTAAAAETRPRWAGRSVLVSPPSGSSPGETSIESYVEASDEPDESDAFLMSVLGGAGRPVVEWPASRVAFNAVLAVEAMMTTGGGWQDQVGGAMEGARLSTSTPGAARGIDALDSLPQYESRVASTPAACAAFVSRRVVVVFTGAVRLAKAVTSSVVDGWRRRAVDVEACLKACVAIAGEMASSLDALGALPSSSFVGAGSEAANAGIEKLADALERHKKIQEKLWPAITSAPVKALYDAIAPLCLGSHICGAGNGGHVIAFLRPGASASAAAAAAAACAEAPNARVVRVEMLLGGGGGGGVGGAGGKSMAGDVDVGLGGVDGGENEPGAANKRRRVG</sequence>
<dbReference type="PANTHER" id="PTHR32463">
    <property type="entry name" value="L-FUCOSE KINASE"/>
    <property type="match status" value="1"/>
</dbReference>
<evidence type="ECO:0000313" key="8">
    <source>
        <dbReference type="EMBL" id="EEH58238.1"/>
    </source>
</evidence>
<dbReference type="AlphaFoldDB" id="C1MRD3"/>
<protein>
    <submittedName>
        <fullName evidence="8">Predicted protein</fullName>
    </submittedName>
</protein>
<evidence type="ECO:0000256" key="4">
    <source>
        <dbReference type="ARBA" id="ARBA00022840"/>
    </source>
</evidence>
<name>C1MRD3_MICPC</name>
<evidence type="ECO:0000256" key="3">
    <source>
        <dbReference type="ARBA" id="ARBA00022777"/>
    </source>
</evidence>
<feature type="domain" description="GDP-fucose pyrophosphorylase" evidence="7">
    <location>
        <begin position="1"/>
        <end position="153"/>
    </location>
</feature>
<dbReference type="GeneID" id="9683725"/>
<dbReference type="Gene3D" id="3.30.230.120">
    <property type="match status" value="3"/>
</dbReference>
<dbReference type="eggNOG" id="KOG4644">
    <property type="taxonomic scope" value="Eukaryota"/>
</dbReference>
<keyword evidence="1" id="KW-0808">Transferase</keyword>
<dbReference type="GO" id="GO:0005524">
    <property type="term" value="F:ATP binding"/>
    <property type="evidence" value="ECO:0007669"/>
    <property type="project" value="UniProtKB-KW"/>
</dbReference>
<evidence type="ECO:0000259" key="7">
    <source>
        <dbReference type="Pfam" id="PF07959"/>
    </source>
</evidence>
<dbReference type="PANTHER" id="PTHR32463:SF0">
    <property type="entry name" value="L-FUCOSE KINASE"/>
    <property type="match status" value="1"/>
</dbReference>
<keyword evidence="4" id="KW-0067">ATP-binding</keyword>
<dbReference type="SUPFAM" id="SSF55060">
    <property type="entry name" value="GHMP Kinase, C-terminal domain"/>
    <property type="match status" value="1"/>
</dbReference>
<accession>C1MRD3</accession>
<feature type="region of interest" description="Disordered" evidence="5">
    <location>
        <begin position="866"/>
        <end position="891"/>
    </location>
</feature>
<dbReference type="PRINTS" id="PR00959">
    <property type="entry name" value="MEVGALKINASE"/>
</dbReference>
<dbReference type="GO" id="GO:0042352">
    <property type="term" value="P:GDP-L-fucose salvage"/>
    <property type="evidence" value="ECO:0007669"/>
    <property type="project" value="TreeGrafter"/>
</dbReference>
<dbReference type="EMBL" id="GG663738">
    <property type="protein sequence ID" value="EEH58238.1"/>
    <property type="molecule type" value="Genomic_DNA"/>
</dbReference>
<organism evidence="9">
    <name type="scientific">Micromonas pusilla (strain CCMP1545)</name>
    <name type="common">Picoplanktonic green alga</name>
    <dbReference type="NCBI Taxonomy" id="564608"/>
    <lineage>
        <taxon>Eukaryota</taxon>
        <taxon>Viridiplantae</taxon>
        <taxon>Chlorophyta</taxon>
        <taxon>Mamiellophyceae</taxon>
        <taxon>Mamiellales</taxon>
        <taxon>Mamiellaceae</taxon>
        <taxon>Micromonas</taxon>
    </lineage>
</organism>
<evidence type="ECO:0000256" key="5">
    <source>
        <dbReference type="SAM" id="MobiDB-lite"/>
    </source>
</evidence>
<reference evidence="8 9" key="1">
    <citation type="journal article" date="2009" name="Science">
        <title>Green evolution and dynamic adaptations revealed by genomes of the marine picoeukaryotes Micromonas.</title>
        <authorList>
            <person name="Worden A.Z."/>
            <person name="Lee J.H."/>
            <person name="Mock T."/>
            <person name="Rouze P."/>
            <person name="Simmons M.P."/>
            <person name="Aerts A.L."/>
            <person name="Allen A.E."/>
            <person name="Cuvelier M.L."/>
            <person name="Derelle E."/>
            <person name="Everett M.V."/>
            <person name="Foulon E."/>
            <person name="Grimwood J."/>
            <person name="Gundlach H."/>
            <person name="Henrissat B."/>
            <person name="Napoli C."/>
            <person name="McDonald S.M."/>
            <person name="Parker M.S."/>
            <person name="Rombauts S."/>
            <person name="Salamov A."/>
            <person name="Von Dassow P."/>
            <person name="Badger J.H."/>
            <person name="Coutinho P.M."/>
            <person name="Demir E."/>
            <person name="Dubchak I."/>
            <person name="Gentemann C."/>
            <person name="Eikrem W."/>
            <person name="Gready J.E."/>
            <person name="John U."/>
            <person name="Lanier W."/>
            <person name="Lindquist E.A."/>
            <person name="Lucas S."/>
            <person name="Mayer K.F."/>
            <person name="Moreau H."/>
            <person name="Not F."/>
            <person name="Otillar R."/>
            <person name="Panaud O."/>
            <person name="Pangilinan J."/>
            <person name="Paulsen I."/>
            <person name="Piegu B."/>
            <person name="Poliakov A."/>
            <person name="Robbens S."/>
            <person name="Schmutz J."/>
            <person name="Toulza E."/>
            <person name="Wyss T."/>
            <person name="Zelensky A."/>
            <person name="Zhou K."/>
            <person name="Armbrust E.V."/>
            <person name="Bhattacharya D."/>
            <person name="Goodenough U.W."/>
            <person name="Van de Peer Y."/>
            <person name="Grigoriev I.V."/>
        </authorList>
    </citation>
    <scope>NUCLEOTIDE SEQUENCE [LARGE SCALE GENOMIC DNA]</scope>
    <source>
        <strain evidence="8 9">CCMP1545</strain>
    </source>
</reference>
<dbReference type="SUPFAM" id="SSF54211">
    <property type="entry name" value="Ribosomal protein S5 domain 2-like"/>
    <property type="match status" value="1"/>
</dbReference>
<feature type="compositionally biased region" description="Low complexity" evidence="5">
    <location>
        <begin position="867"/>
        <end position="885"/>
    </location>
</feature>
<dbReference type="KEGG" id="mpp:MICPUCDRAFT_57613"/>
<keyword evidence="2" id="KW-0547">Nucleotide-binding</keyword>
<dbReference type="OMA" id="HICGAGN"/>
<gene>
    <name evidence="8" type="ORF">MICPUCDRAFT_57613</name>
</gene>
<evidence type="ECO:0000313" key="9">
    <source>
        <dbReference type="Proteomes" id="UP000001876"/>
    </source>
</evidence>
<proteinExistence type="predicted"/>
<dbReference type="Pfam" id="PF07959">
    <property type="entry name" value="Fucose_pyrophosphorylase"/>
    <property type="match status" value="2"/>
</dbReference>
<evidence type="ECO:0000259" key="6">
    <source>
        <dbReference type="Pfam" id="PF00288"/>
    </source>
</evidence>
<feature type="region of interest" description="Disordered" evidence="5">
    <location>
        <begin position="1168"/>
        <end position="1189"/>
    </location>
</feature>
<dbReference type="Pfam" id="PF00288">
    <property type="entry name" value="GHMP_kinases_N"/>
    <property type="match status" value="1"/>
</dbReference>
<dbReference type="SUPFAM" id="SSF51161">
    <property type="entry name" value="Trimeric LpxA-like enzymes"/>
    <property type="match status" value="1"/>
</dbReference>
<dbReference type="InterPro" id="IPR011004">
    <property type="entry name" value="Trimer_LpxA-like_sf"/>
</dbReference>
<keyword evidence="3" id="KW-0418">Kinase</keyword>
<dbReference type="InterPro" id="IPR036554">
    <property type="entry name" value="GHMP_kinase_C_sf"/>
</dbReference>
<dbReference type="InterPro" id="IPR012887">
    <property type="entry name" value="GDP_fucose_pyrophosphorylase"/>
</dbReference>
<feature type="domain" description="GDP-fucose pyrophosphorylase" evidence="7">
    <location>
        <begin position="211"/>
        <end position="358"/>
    </location>
</feature>
<feature type="domain" description="GHMP kinase N-terminal" evidence="6">
    <location>
        <begin position="769"/>
        <end position="806"/>
    </location>
</feature>
<dbReference type="GO" id="GO:0050201">
    <property type="term" value="F:fucokinase activity"/>
    <property type="evidence" value="ECO:0007669"/>
    <property type="project" value="TreeGrafter"/>
</dbReference>
<dbReference type="InterPro" id="IPR020568">
    <property type="entry name" value="Ribosomal_Su5_D2-typ_SF"/>
</dbReference>
<evidence type="ECO:0000256" key="2">
    <source>
        <dbReference type="ARBA" id="ARBA00022741"/>
    </source>
</evidence>
<dbReference type="InterPro" id="IPR006204">
    <property type="entry name" value="GHMP_kinase_N_dom"/>
</dbReference>
<dbReference type="InterPro" id="IPR052203">
    <property type="entry name" value="GHMP_Kinase-Related"/>
</dbReference>
<dbReference type="STRING" id="564608.C1MRD3"/>
<dbReference type="OrthoDB" id="271303at2759"/>
<keyword evidence="9" id="KW-1185">Reference proteome</keyword>
<dbReference type="RefSeq" id="XP_003058287.1">
    <property type="nucleotide sequence ID" value="XM_003058241.1"/>
</dbReference>
<dbReference type="Proteomes" id="UP000001876">
    <property type="component" value="Unassembled WGS sequence"/>
</dbReference>